<reference evidence="4" key="1">
    <citation type="submission" date="2012-12" db="EMBL/GenBank/DDBJ databases">
        <authorList>
            <person name="Hellsten U."/>
            <person name="Grimwood J."/>
            <person name="Chapman J.A."/>
            <person name="Shapiro H."/>
            <person name="Aerts A."/>
            <person name="Otillar R.P."/>
            <person name="Terry A.Y."/>
            <person name="Boore J.L."/>
            <person name="Simakov O."/>
            <person name="Marletaz F."/>
            <person name="Cho S.-J."/>
            <person name="Edsinger-Gonzales E."/>
            <person name="Havlak P."/>
            <person name="Kuo D.-H."/>
            <person name="Larsson T."/>
            <person name="Lv J."/>
            <person name="Arendt D."/>
            <person name="Savage R."/>
            <person name="Osoegawa K."/>
            <person name="de Jong P."/>
            <person name="Lindberg D.R."/>
            <person name="Seaver E.C."/>
            <person name="Weisblat D.A."/>
            <person name="Putnam N.H."/>
            <person name="Grigoriev I.V."/>
            <person name="Rokhsar D.S."/>
        </authorList>
    </citation>
    <scope>NUCLEOTIDE SEQUENCE</scope>
    <source>
        <strain evidence="4">I ESC-2004</strain>
    </source>
</reference>
<keyword evidence="1" id="KW-1133">Transmembrane helix</keyword>
<gene>
    <name evidence="2" type="ORF">CAPTEDRAFT_192754</name>
</gene>
<dbReference type="EMBL" id="KB293781">
    <property type="protein sequence ID" value="ELU15513.1"/>
    <property type="molecule type" value="Genomic_DNA"/>
</dbReference>
<dbReference type="AlphaFoldDB" id="R7V9I4"/>
<keyword evidence="4" id="KW-1185">Reference proteome</keyword>
<evidence type="ECO:0000256" key="1">
    <source>
        <dbReference type="SAM" id="Phobius"/>
    </source>
</evidence>
<dbReference type="EnsemblMetazoa" id="CapteT192754">
    <property type="protein sequence ID" value="CapteP192754"/>
    <property type="gene ID" value="CapteG192754"/>
</dbReference>
<name>R7V9I4_CAPTE</name>
<protein>
    <submittedName>
        <fullName evidence="2 3">Uncharacterized protein</fullName>
    </submittedName>
</protein>
<keyword evidence="1" id="KW-0472">Membrane</keyword>
<feature type="non-terminal residue" evidence="2">
    <location>
        <position position="102"/>
    </location>
</feature>
<reference evidence="3" key="3">
    <citation type="submission" date="2015-06" db="UniProtKB">
        <authorList>
            <consortium name="EnsemblMetazoa"/>
        </authorList>
    </citation>
    <scope>IDENTIFICATION</scope>
</reference>
<feature type="transmembrane region" description="Helical" evidence="1">
    <location>
        <begin position="6"/>
        <end position="30"/>
    </location>
</feature>
<keyword evidence="1" id="KW-0812">Transmembrane</keyword>
<evidence type="ECO:0000313" key="3">
    <source>
        <dbReference type="EnsemblMetazoa" id="CapteP192754"/>
    </source>
</evidence>
<dbReference type="EMBL" id="AMQN01037757">
    <property type="status" value="NOT_ANNOTATED_CDS"/>
    <property type="molecule type" value="Genomic_DNA"/>
</dbReference>
<evidence type="ECO:0000313" key="2">
    <source>
        <dbReference type="EMBL" id="ELU15513.1"/>
    </source>
</evidence>
<evidence type="ECO:0000313" key="4">
    <source>
        <dbReference type="Proteomes" id="UP000014760"/>
    </source>
</evidence>
<dbReference type="Proteomes" id="UP000014760">
    <property type="component" value="Unassembled WGS sequence"/>
</dbReference>
<sequence>MVIMVIVVIMVIMVIRDILVIRVIVVIMVIMAIRDILVIRVIVVIMVIMVIIFANASTLVEGCSWVVIQGSRYQQQRHADLKRHYHFEVTSAIIACRVNDLQ</sequence>
<dbReference type="HOGENOM" id="CLU_2284389_0_0_1"/>
<accession>R7V9I4</accession>
<organism evidence="2">
    <name type="scientific">Capitella teleta</name>
    <name type="common">Polychaete worm</name>
    <dbReference type="NCBI Taxonomy" id="283909"/>
    <lineage>
        <taxon>Eukaryota</taxon>
        <taxon>Metazoa</taxon>
        <taxon>Spiralia</taxon>
        <taxon>Lophotrochozoa</taxon>
        <taxon>Annelida</taxon>
        <taxon>Polychaeta</taxon>
        <taxon>Sedentaria</taxon>
        <taxon>Scolecida</taxon>
        <taxon>Capitellidae</taxon>
        <taxon>Capitella</taxon>
    </lineage>
</organism>
<feature type="transmembrane region" description="Helical" evidence="1">
    <location>
        <begin position="37"/>
        <end position="56"/>
    </location>
</feature>
<proteinExistence type="predicted"/>
<reference evidence="2 4" key="2">
    <citation type="journal article" date="2013" name="Nature">
        <title>Insights into bilaterian evolution from three spiralian genomes.</title>
        <authorList>
            <person name="Simakov O."/>
            <person name="Marletaz F."/>
            <person name="Cho S.J."/>
            <person name="Edsinger-Gonzales E."/>
            <person name="Havlak P."/>
            <person name="Hellsten U."/>
            <person name="Kuo D.H."/>
            <person name="Larsson T."/>
            <person name="Lv J."/>
            <person name="Arendt D."/>
            <person name="Savage R."/>
            <person name="Osoegawa K."/>
            <person name="de Jong P."/>
            <person name="Grimwood J."/>
            <person name="Chapman J.A."/>
            <person name="Shapiro H."/>
            <person name="Aerts A."/>
            <person name="Otillar R.P."/>
            <person name="Terry A.Y."/>
            <person name="Boore J.L."/>
            <person name="Grigoriev I.V."/>
            <person name="Lindberg D.R."/>
            <person name="Seaver E.C."/>
            <person name="Weisblat D.A."/>
            <person name="Putnam N.H."/>
            <person name="Rokhsar D.S."/>
        </authorList>
    </citation>
    <scope>NUCLEOTIDE SEQUENCE</scope>
    <source>
        <strain evidence="2 4">I ESC-2004</strain>
    </source>
</reference>